<comment type="similarity">
    <text evidence="1">Belongs to the IFRD family.</text>
</comment>
<organism evidence="4 5">
    <name type="scientific">Elsinoe australis</name>
    <dbReference type="NCBI Taxonomy" id="40998"/>
    <lineage>
        <taxon>Eukaryota</taxon>
        <taxon>Fungi</taxon>
        <taxon>Dikarya</taxon>
        <taxon>Ascomycota</taxon>
        <taxon>Pezizomycotina</taxon>
        <taxon>Dothideomycetes</taxon>
        <taxon>Dothideomycetidae</taxon>
        <taxon>Myriangiales</taxon>
        <taxon>Elsinoaceae</taxon>
        <taxon>Elsinoe</taxon>
    </lineage>
</organism>
<dbReference type="EMBL" id="NHZQ01000003">
    <property type="protein sequence ID" value="PSK60695.1"/>
    <property type="molecule type" value="Genomic_DNA"/>
</dbReference>
<evidence type="ECO:0000256" key="1">
    <source>
        <dbReference type="ARBA" id="ARBA00008828"/>
    </source>
</evidence>
<evidence type="ECO:0000313" key="5">
    <source>
        <dbReference type="Proteomes" id="UP000243723"/>
    </source>
</evidence>
<dbReference type="InterPro" id="IPR007701">
    <property type="entry name" value="Interferon-rel_develop_reg_N"/>
</dbReference>
<protein>
    <recommendedName>
        <fullName evidence="3">Interferon-related developmental regulator N-terminal domain-containing protein</fullName>
    </recommendedName>
</protein>
<dbReference type="Gene3D" id="1.25.10.10">
    <property type="entry name" value="Leucine-rich Repeat Variant"/>
    <property type="match status" value="1"/>
</dbReference>
<sequence>MHDLRRQALESGKTVSKKAKSRQVSGSNSKSASQNVSPEGSKVTSRVASRNVSDDEDNFSDETNFSTHSIDEMITSPDDMETQKDAWRAHLNIQIENILNRKRSSVEGREIALAVFSRILMLRFAQEEISNRLGELATAILKSATSGGSDTESILALKALALMLITEPSEHLYDMLADPVRKIIQDSQSMQAKVAAIHAMGVIAFYGGASPEEIEDIMSFFFEIIESDGTSVEADDEGDVVAAALEEWGFLATQLEDLEDISPESVEAFMEQLDSGETNVQIASGENIALLYEKSFTELEEDEDPSEAYLDSDDEETQKNGPKMVKRYNVSRQEHLLRQKLKDLSNISSKRVSKRDRRSLHSNFADILSSVQHPIRGPRYNSAMDEDGRTYGSQMTVKIGTTGVLRIRTWEQLHRLNALRRILQGGFLTHYTDNQVVFETIPIIMDQAEKGKSSKKSKPRRGGRDSDRIGYENGFSDG</sequence>
<accession>A0A2P8AJP2</accession>
<feature type="compositionally biased region" description="Polar residues" evidence="2">
    <location>
        <begin position="22"/>
        <end position="51"/>
    </location>
</feature>
<dbReference type="Pfam" id="PF05004">
    <property type="entry name" value="IFRD"/>
    <property type="match status" value="1"/>
</dbReference>
<dbReference type="AlphaFoldDB" id="A0A2P8AJP2"/>
<dbReference type="PANTHER" id="PTHR12354">
    <property type="entry name" value="INTERFERON-RELATED DEVELOPMENTAL REGULATOR"/>
    <property type="match status" value="1"/>
</dbReference>
<name>A0A2P8AJP2_9PEZI</name>
<feature type="compositionally biased region" description="Acidic residues" evidence="2">
    <location>
        <begin position="301"/>
        <end position="316"/>
    </location>
</feature>
<dbReference type="Proteomes" id="UP000243723">
    <property type="component" value="Unassembled WGS sequence"/>
</dbReference>
<dbReference type="InterPro" id="IPR016024">
    <property type="entry name" value="ARM-type_fold"/>
</dbReference>
<dbReference type="STRING" id="40998.A0A2P8AJP2"/>
<reference evidence="4 5" key="1">
    <citation type="submission" date="2017-05" db="EMBL/GenBank/DDBJ databases">
        <title>Draft genome sequence of Elsinoe australis.</title>
        <authorList>
            <person name="Cheng Q."/>
        </authorList>
    </citation>
    <scope>NUCLEOTIDE SEQUENCE [LARGE SCALE GENOMIC DNA]</scope>
    <source>
        <strain evidence="4 5">NL1</strain>
    </source>
</reference>
<proteinExistence type="inferred from homology"/>
<feature type="region of interest" description="Disordered" evidence="2">
    <location>
        <begin position="301"/>
        <end position="329"/>
    </location>
</feature>
<keyword evidence="5" id="KW-1185">Reference proteome</keyword>
<dbReference type="PANTHER" id="PTHR12354:SF1">
    <property type="entry name" value="INTERFERON-RELATED DEVELOPMENTAL REGULATOR 1"/>
    <property type="match status" value="1"/>
</dbReference>
<dbReference type="SUPFAM" id="SSF48371">
    <property type="entry name" value="ARM repeat"/>
    <property type="match status" value="1"/>
</dbReference>
<evidence type="ECO:0000256" key="2">
    <source>
        <dbReference type="SAM" id="MobiDB-lite"/>
    </source>
</evidence>
<dbReference type="InterPro" id="IPR011989">
    <property type="entry name" value="ARM-like"/>
</dbReference>
<evidence type="ECO:0000259" key="3">
    <source>
        <dbReference type="Pfam" id="PF05004"/>
    </source>
</evidence>
<feature type="region of interest" description="Disordered" evidence="2">
    <location>
        <begin position="448"/>
        <end position="478"/>
    </location>
</feature>
<gene>
    <name evidence="4" type="ORF">B9Z65_845</name>
</gene>
<feature type="region of interest" description="Disordered" evidence="2">
    <location>
        <begin position="1"/>
        <end position="81"/>
    </location>
</feature>
<feature type="domain" description="Interferon-related developmental regulator N-terminal" evidence="3">
    <location>
        <begin position="66"/>
        <end position="372"/>
    </location>
</feature>
<comment type="caution">
    <text evidence="4">The sequence shown here is derived from an EMBL/GenBank/DDBJ whole genome shotgun (WGS) entry which is preliminary data.</text>
</comment>
<evidence type="ECO:0000313" key="4">
    <source>
        <dbReference type="EMBL" id="PSK60695.1"/>
    </source>
</evidence>
<dbReference type="InterPro" id="IPR039777">
    <property type="entry name" value="IFRD"/>
</dbReference>
<dbReference type="OrthoDB" id="18978at2759"/>